<accession>A0A7Y7WJZ0</accession>
<sequence length="161" mass="18349">MYAPRETERDYLFTRGVLLLFLIFLAFGMAALSKSGGLLYAAIKAAPREVTGTITQVINTRKEASPADIYYAFDYELGNRGQGVHSLNAMVANPTYQIGDHVQIVYSDWFPSFHSLKSEFSFKRADFYIFSASVSLIALCLCLLCWNYRQMARFREEGVYY</sequence>
<dbReference type="Proteomes" id="UP000582981">
    <property type="component" value="Unassembled WGS sequence"/>
</dbReference>
<feature type="transmembrane region" description="Helical" evidence="1">
    <location>
        <begin position="127"/>
        <end position="146"/>
    </location>
</feature>
<keyword evidence="1" id="KW-1133">Transmembrane helix</keyword>
<evidence type="ECO:0000313" key="2">
    <source>
        <dbReference type="EMBL" id="NWB50860.1"/>
    </source>
</evidence>
<keyword evidence="1" id="KW-0812">Transmembrane</keyword>
<name>A0A7Y7WJZ0_9PSED</name>
<keyword evidence="1" id="KW-0472">Membrane</keyword>
<evidence type="ECO:0008006" key="4">
    <source>
        <dbReference type="Google" id="ProtNLM"/>
    </source>
</evidence>
<dbReference type="EMBL" id="JACAPU010000047">
    <property type="protein sequence ID" value="NWB50860.1"/>
    <property type="molecule type" value="Genomic_DNA"/>
</dbReference>
<evidence type="ECO:0000256" key="1">
    <source>
        <dbReference type="SAM" id="Phobius"/>
    </source>
</evidence>
<organism evidence="2 3">
    <name type="scientific">Pseudomonas gingeri</name>
    <dbReference type="NCBI Taxonomy" id="117681"/>
    <lineage>
        <taxon>Bacteria</taxon>
        <taxon>Pseudomonadati</taxon>
        <taxon>Pseudomonadota</taxon>
        <taxon>Gammaproteobacteria</taxon>
        <taxon>Pseudomonadales</taxon>
        <taxon>Pseudomonadaceae</taxon>
        <taxon>Pseudomonas</taxon>
    </lineage>
</organism>
<feature type="transmembrane region" description="Helical" evidence="1">
    <location>
        <begin position="12"/>
        <end position="32"/>
    </location>
</feature>
<reference evidence="2 3" key="1">
    <citation type="submission" date="2020-04" db="EMBL/GenBank/DDBJ databases">
        <title>Molecular characterization of pseudomonads from Agaricus bisporus reveal novel blotch 2 pathogens in Western Europe.</title>
        <authorList>
            <person name="Taparia T."/>
            <person name="Krijger M."/>
            <person name="Haynes E."/>
            <person name="Elpinstone J.G."/>
            <person name="Noble R."/>
            <person name="Van Der Wolf J."/>
        </authorList>
    </citation>
    <scope>NUCLEOTIDE SEQUENCE [LARGE SCALE GENOMIC DNA]</scope>
    <source>
        <strain evidence="2 3">F1001</strain>
    </source>
</reference>
<evidence type="ECO:0000313" key="3">
    <source>
        <dbReference type="Proteomes" id="UP000582981"/>
    </source>
</evidence>
<comment type="caution">
    <text evidence="2">The sequence shown here is derived from an EMBL/GenBank/DDBJ whole genome shotgun (WGS) entry which is preliminary data.</text>
</comment>
<gene>
    <name evidence="2" type="ORF">HX829_30770</name>
</gene>
<protein>
    <recommendedName>
        <fullName evidence="4">DUF3592 domain-containing protein</fullName>
    </recommendedName>
</protein>
<dbReference type="AlphaFoldDB" id="A0A7Y7WJZ0"/>
<proteinExistence type="predicted"/>
<dbReference type="RefSeq" id="WP_100942524.1">
    <property type="nucleotide sequence ID" value="NZ_JACAPU010000047.1"/>
</dbReference>